<dbReference type="InterPro" id="IPR002528">
    <property type="entry name" value="MATE_fam"/>
</dbReference>
<feature type="transmembrane region" description="Helical" evidence="3">
    <location>
        <begin position="129"/>
        <end position="148"/>
    </location>
</feature>
<dbReference type="AlphaFoldDB" id="A0A1X6NRJ4"/>
<keyword evidence="3" id="KW-0812">Transmembrane</keyword>
<comment type="similarity">
    <text evidence="1">Belongs to the multi antimicrobial extrusion (MATE) (TC 2.A.66.1) family.</text>
</comment>
<gene>
    <name evidence="4" type="ORF">BU14_0586s0003</name>
</gene>
<feature type="transmembrane region" description="Helical" evidence="3">
    <location>
        <begin position="160"/>
        <end position="188"/>
    </location>
</feature>
<sequence>MAAIRAEACALLRLSWPLFAAGVAEAGLVTVASLFLGRDPDEAIIGGALVAFSVFNVFARSPMAGLSSAASTLVANAVGAGEVTKIGAYVQLGTAVNLAYAALVIVPLVGFPKPLLTLVLGGEQPSVTAVAATYIRLYAWALLPYALTDPFQQALTAQSVTWPLMLSSVTAVASSAAFHALFVFAAGWGAVGSAVATVLAATAQTVCLTAIIAARRLGPTVWGRWSPAAAWSSARAYLRLAIPGAAVLCAEWWALEVTNFLMARFASATALTAHVIAMNVAYLTYMAPSSLGIAAMARVGNTLGGRDPEAARRTCWVAAGLGVAAGIAQAASLFAAQNVWPRLYSSSDDVQGLLRGFALLLAAFVAVDAALNVFGRVLRGSGRQLLCATIYVVGYWGGVLPLAGFLAAAGGGVPAAALRGMWIGLAGGKLGLVVVMLSVAVVTDWEDQSRRALARLELDPTPASDPGSGLENGDANGDA</sequence>
<evidence type="ECO:0000313" key="4">
    <source>
        <dbReference type="EMBL" id="OSX71150.1"/>
    </source>
</evidence>
<keyword evidence="5" id="KW-1185">Reference proteome</keyword>
<reference evidence="4 5" key="1">
    <citation type="submission" date="2017-03" db="EMBL/GenBank/DDBJ databases">
        <title>WGS assembly of Porphyra umbilicalis.</title>
        <authorList>
            <person name="Brawley S.H."/>
            <person name="Blouin N.A."/>
            <person name="Ficko-Blean E."/>
            <person name="Wheeler G.L."/>
            <person name="Lohr M."/>
            <person name="Goodson H.V."/>
            <person name="Jenkins J.W."/>
            <person name="Blaby-Haas C.E."/>
            <person name="Helliwell K.E."/>
            <person name="Chan C."/>
            <person name="Marriage T."/>
            <person name="Bhattacharya D."/>
            <person name="Klein A.S."/>
            <person name="Badis Y."/>
            <person name="Brodie J."/>
            <person name="Cao Y."/>
            <person name="Collen J."/>
            <person name="Dittami S.M."/>
            <person name="Gachon C.M."/>
            <person name="Green B.R."/>
            <person name="Karpowicz S."/>
            <person name="Kim J.W."/>
            <person name="Kudahl U."/>
            <person name="Lin S."/>
            <person name="Michel G."/>
            <person name="Mittag M."/>
            <person name="Olson B.J."/>
            <person name="Pangilinan J."/>
            <person name="Peng Y."/>
            <person name="Qiu H."/>
            <person name="Shu S."/>
            <person name="Singer J.T."/>
            <person name="Smith A.G."/>
            <person name="Sprecher B.N."/>
            <person name="Wagner V."/>
            <person name="Wang W."/>
            <person name="Wang Z.-Y."/>
            <person name="Yan J."/>
            <person name="Yarish C."/>
            <person name="Zoeuner-Riek S."/>
            <person name="Zhuang Y."/>
            <person name="Zou Y."/>
            <person name="Lindquist E.A."/>
            <person name="Grimwood J."/>
            <person name="Barry K."/>
            <person name="Rokhsar D.S."/>
            <person name="Schmutz J."/>
            <person name="Stiller J.W."/>
            <person name="Grossman A.R."/>
            <person name="Prochnik S.E."/>
        </authorList>
    </citation>
    <scope>NUCLEOTIDE SEQUENCE [LARGE SCALE GENOMIC DNA]</scope>
    <source>
        <strain evidence="4">4086291</strain>
    </source>
</reference>
<dbReference type="PANTHER" id="PTHR11206">
    <property type="entry name" value="MULTIDRUG RESISTANCE PROTEIN"/>
    <property type="match status" value="1"/>
</dbReference>
<feature type="transmembrane region" description="Helical" evidence="3">
    <location>
        <begin position="421"/>
        <end position="442"/>
    </location>
</feature>
<evidence type="ECO:0000256" key="2">
    <source>
        <dbReference type="SAM" id="MobiDB-lite"/>
    </source>
</evidence>
<dbReference type="OrthoDB" id="2126698at2759"/>
<keyword evidence="3" id="KW-0472">Membrane</keyword>
<dbReference type="GO" id="GO:0016020">
    <property type="term" value="C:membrane"/>
    <property type="evidence" value="ECO:0007669"/>
    <property type="project" value="InterPro"/>
</dbReference>
<dbReference type="NCBIfam" id="TIGR00797">
    <property type="entry name" value="matE"/>
    <property type="match status" value="1"/>
</dbReference>
<feature type="transmembrane region" description="Helical" evidence="3">
    <location>
        <begin position="89"/>
        <end position="109"/>
    </location>
</feature>
<feature type="transmembrane region" description="Helical" evidence="3">
    <location>
        <begin position="356"/>
        <end position="374"/>
    </location>
</feature>
<evidence type="ECO:0000256" key="1">
    <source>
        <dbReference type="ARBA" id="ARBA00010199"/>
    </source>
</evidence>
<dbReference type="GO" id="GO:0042910">
    <property type="term" value="F:xenobiotic transmembrane transporter activity"/>
    <property type="evidence" value="ECO:0007669"/>
    <property type="project" value="InterPro"/>
</dbReference>
<proteinExistence type="inferred from homology"/>
<feature type="transmembrane region" description="Helical" evidence="3">
    <location>
        <begin position="236"/>
        <end position="255"/>
    </location>
</feature>
<dbReference type="EMBL" id="KV919164">
    <property type="protein sequence ID" value="OSX71150.1"/>
    <property type="molecule type" value="Genomic_DNA"/>
</dbReference>
<dbReference type="Pfam" id="PF01554">
    <property type="entry name" value="MatE"/>
    <property type="match status" value="2"/>
</dbReference>
<feature type="region of interest" description="Disordered" evidence="2">
    <location>
        <begin position="456"/>
        <end position="479"/>
    </location>
</feature>
<name>A0A1X6NRJ4_PORUM</name>
<feature type="transmembrane region" description="Helical" evidence="3">
    <location>
        <begin position="42"/>
        <end position="59"/>
    </location>
</feature>
<organism evidence="4 5">
    <name type="scientific">Porphyra umbilicalis</name>
    <name type="common">Purple laver</name>
    <name type="synonym">Red alga</name>
    <dbReference type="NCBI Taxonomy" id="2786"/>
    <lineage>
        <taxon>Eukaryota</taxon>
        <taxon>Rhodophyta</taxon>
        <taxon>Bangiophyceae</taxon>
        <taxon>Bangiales</taxon>
        <taxon>Bangiaceae</taxon>
        <taxon>Porphyra</taxon>
    </lineage>
</organism>
<feature type="transmembrane region" description="Helical" evidence="3">
    <location>
        <begin position="386"/>
        <end position="409"/>
    </location>
</feature>
<protein>
    <recommendedName>
        <fullName evidence="6">Multidrug and toxic compound extrusion protein</fullName>
    </recommendedName>
</protein>
<feature type="transmembrane region" description="Helical" evidence="3">
    <location>
        <begin position="194"/>
        <end position="215"/>
    </location>
</feature>
<evidence type="ECO:0000256" key="3">
    <source>
        <dbReference type="SAM" id="Phobius"/>
    </source>
</evidence>
<evidence type="ECO:0008006" key="6">
    <source>
        <dbReference type="Google" id="ProtNLM"/>
    </source>
</evidence>
<feature type="transmembrane region" description="Helical" evidence="3">
    <location>
        <begin position="261"/>
        <end position="283"/>
    </location>
</feature>
<accession>A0A1X6NRJ4</accession>
<feature type="transmembrane region" description="Helical" evidence="3">
    <location>
        <begin position="315"/>
        <end position="336"/>
    </location>
</feature>
<dbReference type="GO" id="GO:0015297">
    <property type="term" value="F:antiporter activity"/>
    <property type="evidence" value="ECO:0007669"/>
    <property type="project" value="InterPro"/>
</dbReference>
<evidence type="ECO:0000313" key="5">
    <source>
        <dbReference type="Proteomes" id="UP000218209"/>
    </source>
</evidence>
<dbReference type="Proteomes" id="UP000218209">
    <property type="component" value="Unassembled WGS sequence"/>
</dbReference>
<keyword evidence="3" id="KW-1133">Transmembrane helix</keyword>